<proteinExistence type="predicted"/>
<evidence type="ECO:0000313" key="3">
    <source>
        <dbReference type="Proteomes" id="UP000313359"/>
    </source>
</evidence>
<gene>
    <name evidence="2" type="ORF">L227DRAFT_484641</name>
</gene>
<dbReference type="Proteomes" id="UP000313359">
    <property type="component" value="Unassembled WGS sequence"/>
</dbReference>
<accession>A0A5C2RXH6</accession>
<sequence length="65" mass="7253">MLPALSLDGILHFDVKLGSWKGATFYHFIDTLLDKMNPYPASNSVIVVDNASIHHFPEVQELVEA</sequence>
<organism evidence="2 3">
    <name type="scientific">Lentinus tigrinus ALCF2SS1-6</name>
    <dbReference type="NCBI Taxonomy" id="1328759"/>
    <lineage>
        <taxon>Eukaryota</taxon>
        <taxon>Fungi</taxon>
        <taxon>Dikarya</taxon>
        <taxon>Basidiomycota</taxon>
        <taxon>Agaricomycotina</taxon>
        <taxon>Agaricomycetes</taxon>
        <taxon>Polyporales</taxon>
        <taxon>Polyporaceae</taxon>
        <taxon>Lentinus</taxon>
    </lineage>
</organism>
<dbReference type="InterPro" id="IPR038717">
    <property type="entry name" value="Tc1-like_DDE_dom"/>
</dbReference>
<dbReference type="EMBL" id="ML122293">
    <property type="protein sequence ID" value="RPD55767.1"/>
    <property type="molecule type" value="Genomic_DNA"/>
</dbReference>
<reference evidence="2" key="1">
    <citation type="journal article" date="2018" name="Genome Biol. Evol.">
        <title>Genomics and development of Lentinus tigrinus, a white-rot wood-decaying mushroom with dimorphic fruiting bodies.</title>
        <authorList>
            <person name="Wu B."/>
            <person name="Xu Z."/>
            <person name="Knudson A."/>
            <person name="Carlson A."/>
            <person name="Chen N."/>
            <person name="Kovaka S."/>
            <person name="LaButti K."/>
            <person name="Lipzen A."/>
            <person name="Pennachio C."/>
            <person name="Riley R."/>
            <person name="Schakwitz W."/>
            <person name="Umezawa K."/>
            <person name="Ohm R.A."/>
            <person name="Grigoriev I.V."/>
            <person name="Nagy L.G."/>
            <person name="Gibbons J."/>
            <person name="Hibbett D."/>
        </authorList>
    </citation>
    <scope>NUCLEOTIDE SEQUENCE [LARGE SCALE GENOMIC DNA]</scope>
    <source>
        <strain evidence="2">ALCF2SS1-6</strain>
    </source>
</reference>
<name>A0A5C2RXH6_9APHY</name>
<dbReference type="OrthoDB" id="2266637at2759"/>
<evidence type="ECO:0000313" key="2">
    <source>
        <dbReference type="EMBL" id="RPD55767.1"/>
    </source>
</evidence>
<dbReference type="STRING" id="1328759.A0A5C2RXH6"/>
<dbReference type="Pfam" id="PF13358">
    <property type="entry name" value="DDE_3"/>
    <property type="match status" value="1"/>
</dbReference>
<keyword evidence="3" id="KW-1185">Reference proteome</keyword>
<protein>
    <recommendedName>
        <fullName evidence="1">Tc1-like transposase DDE domain-containing protein</fullName>
    </recommendedName>
</protein>
<feature type="domain" description="Tc1-like transposase DDE" evidence="1">
    <location>
        <begin position="1"/>
        <end position="65"/>
    </location>
</feature>
<feature type="non-terminal residue" evidence="2">
    <location>
        <position position="65"/>
    </location>
</feature>
<evidence type="ECO:0000259" key="1">
    <source>
        <dbReference type="Pfam" id="PF13358"/>
    </source>
</evidence>
<dbReference type="AlphaFoldDB" id="A0A5C2RXH6"/>